<evidence type="ECO:0000256" key="4">
    <source>
        <dbReference type="ARBA" id="ARBA00022723"/>
    </source>
</evidence>
<dbReference type="Pfam" id="PF04225">
    <property type="entry name" value="LysM_OapA"/>
    <property type="match status" value="1"/>
</dbReference>
<dbReference type="GO" id="GO:0030313">
    <property type="term" value="C:cell envelope"/>
    <property type="evidence" value="ECO:0007669"/>
    <property type="project" value="UniProtKB-SubCell"/>
</dbReference>
<gene>
    <name evidence="12" type="ORF">CUC44_16790</name>
</gene>
<dbReference type="GO" id="GO:0006508">
    <property type="term" value="P:proteolysis"/>
    <property type="evidence" value="ECO:0007669"/>
    <property type="project" value="UniProtKB-KW"/>
</dbReference>
<dbReference type="InterPro" id="IPR013731">
    <property type="entry name" value="OapA_N"/>
</dbReference>
<evidence type="ECO:0000259" key="10">
    <source>
        <dbReference type="Pfam" id="PF08525"/>
    </source>
</evidence>
<evidence type="ECO:0000256" key="2">
    <source>
        <dbReference type="ARBA" id="ARBA00004196"/>
    </source>
</evidence>
<dbReference type="GO" id="GO:0042834">
    <property type="term" value="F:peptidoglycan binding"/>
    <property type="evidence" value="ECO:0007669"/>
    <property type="project" value="InterPro"/>
</dbReference>
<dbReference type="FunFam" id="2.70.70.10:FF:000002">
    <property type="entry name" value="Murein DD-endopeptidase MepM"/>
    <property type="match status" value="1"/>
</dbReference>
<dbReference type="InterPro" id="IPR016047">
    <property type="entry name" value="M23ase_b-sheet_dom"/>
</dbReference>
<evidence type="ECO:0000256" key="1">
    <source>
        <dbReference type="ARBA" id="ARBA00001947"/>
    </source>
</evidence>
<dbReference type="SUPFAM" id="SSF51261">
    <property type="entry name" value="Duplicated hybrid motif"/>
    <property type="match status" value="1"/>
</dbReference>
<feature type="domain" description="Opacity-associated protein A-like N-terminal" evidence="10">
    <location>
        <begin position="7"/>
        <end position="33"/>
    </location>
</feature>
<feature type="domain" description="M23ase beta-sheet core" evidence="8">
    <location>
        <begin position="294"/>
        <end position="388"/>
    </location>
</feature>
<dbReference type="Gene3D" id="2.70.70.10">
    <property type="entry name" value="Glucose Permease (Domain IIA)"/>
    <property type="match status" value="1"/>
</dbReference>
<organism evidence="12 13">
    <name type="scientific">Aeromonas lusitana</name>
    <dbReference type="NCBI Taxonomy" id="931529"/>
    <lineage>
        <taxon>Bacteria</taxon>
        <taxon>Pseudomonadati</taxon>
        <taxon>Pseudomonadota</taxon>
        <taxon>Gammaproteobacteria</taxon>
        <taxon>Aeromonadales</taxon>
        <taxon>Aeromonadaceae</taxon>
        <taxon>Aeromonas</taxon>
    </lineage>
</organism>
<dbReference type="CDD" id="cd12797">
    <property type="entry name" value="M23_peptidase"/>
    <property type="match status" value="1"/>
</dbReference>
<dbReference type="InterPro" id="IPR007340">
    <property type="entry name" value="LysM_Opacity-associatedA"/>
</dbReference>
<evidence type="ECO:0000256" key="5">
    <source>
        <dbReference type="ARBA" id="ARBA00022801"/>
    </source>
</evidence>
<comment type="cofactor">
    <cofactor evidence="1">
        <name>Zn(2+)</name>
        <dbReference type="ChEBI" id="CHEBI:29105"/>
    </cofactor>
</comment>
<evidence type="ECO:0000256" key="6">
    <source>
        <dbReference type="ARBA" id="ARBA00022833"/>
    </source>
</evidence>
<dbReference type="RefSeq" id="WP_100861016.1">
    <property type="nucleotide sequence ID" value="NZ_PGCP01000032.1"/>
</dbReference>
<feature type="domain" description="Csd3-like second N-terminal" evidence="11">
    <location>
        <begin position="164"/>
        <end position="282"/>
    </location>
</feature>
<dbReference type="GO" id="GO:0046872">
    <property type="term" value="F:metal ion binding"/>
    <property type="evidence" value="ECO:0007669"/>
    <property type="project" value="UniProtKB-KW"/>
</dbReference>
<dbReference type="Pfam" id="PF19425">
    <property type="entry name" value="Csd3_N2"/>
    <property type="match status" value="1"/>
</dbReference>
<keyword evidence="3" id="KW-0645">Protease</keyword>
<protein>
    <submittedName>
        <fullName evidence="12">Peptidase M23</fullName>
    </submittedName>
</protein>
<evidence type="ECO:0000313" key="12">
    <source>
        <dbReference type="EMBL" id="PJC92058.1"/>
    </source>
</evidence>
<keyword evidence="6" id="KW-0862">Zinc</keyword>
<proteinExistence type="predicted"/>
<comment type="caution">
    <text evidence="12">The sequence shown here is derived from an EMBL/GenBank/DDBJ whole genome shotgun (WGS) entry which is preliminary data.</text>
</comment>
<reference evidence="12 13" key="1">
    <citation type="submission" date="2017-11" db="EMBL/GenBank/DDBJ databases">
        <title>Draft genome sequence of environmental isolate Aeromonas lusitania sp. nov. MDC 2473.</title>
        <authorList>
            <person name="Colston S.M."/>
            <person name="Navarro A."/>
            <person name="Martinez-Murcia A.J."/>
            <person name="Graf J."/>
        </authorList>
    </citation>
    <scope>NUCLEOTIDE SEQUENCE [LARGE SCALE GENOMIC DNA]</scope>
    <source>
        <strain evidence="12 13">MDC 2473</strain>
    </source>
</reference>
<evidence type="ECO:0000313" key="13">
    <source>
        <dbReference type="Proteomes" id="UP000232060"/>
    </source>
</evidence>
<evidence type="ECO:0000259" key="11">
    <source>
        <dbReference type="Pfam" id="PF19425"/>
    </source>
</evidence>
<dbReference type="PANTHER" id="PTHR21666:SF288">
    <property type="entry name" value="CELL DIVISION PROTEIN YTFB"/>
    <property type="match status" value="1"/>
</dbReference>
<sequence>MIIWNAFNSLPTWHRKMVLILSIMVMMLAAWPSEQAVATRVNDDEPLADASPLDDGEAQPQALAQKSAKPSYVTKQVKVRAGDNMQVIFQRLGLSASDLYLIAQLEATNPLRTLQPGQELTFKLTKGGDLQSLYYPHSLEQALKVSRKAEGFIAKPVKLELDTREQVAKGEIRSSFWGAAAEAGMTEDQIMDLAAIFGWDIDFAQDLQPGDSFRVVYQDKYQDDERVASGDILAAEFINQGAIYRAVLNEDGNYYTPEGKAMRKSFLRAPVNFKYISSNFNPRRLHPVTGKVRPHNGIDYVAPVGTPIMAAGGGSVVAAGYNQFNGNYVFIKHAGNFVTKYLHLSKRTVNKGQRVKQGQTIGLLGGTGRVTGPHLHYEFVVGGVHKNPRTLNLPQAETLSGRELANFRAQAMPQLAKLDSNELQLAQHKQDGGNI</sequence>
<dbReference type="Pfam" id="PF01551">
    <property type="entry name" value="Peptidase_M23"/>
    <property type="match status" value="1"/>
</dbReference>
<accession>A0A2M8H660</accession>
<evidence type="ECO:0000259" key="8">
    <source>
        <dbReference type="Pfam" id="PF01551"/>
    </source>
</evidence>
<dbReference type="InterPro" id="IPR050570">
    <property type="entry name" value="Cell_wall_metabolism_enzyme"/>
</dbReference>
<dbReference type="AlphaFoldDB" id="A0A2M8H660"/>
<dbReference type="GO" id="GO:0004222">
    <property type="term" value="F:metalloendopeptidase activity"/>
    <property type="evidence" value="ECO:0007669"/>
    <property type="project" value="TreeGrafter"/>
</dbReference>
<evidence type="ECO:0000256" key="3">
    <source>
        <dbReference type="ARBA" id="ARBA00022670"/>
    </source>
</evidence>
<keyword evidence="7" id="KW-0482">Metalloprotease</keyword>
<dbReference type="OrthoDB" id="9805070at2"/>
<dbReference type="Pfam" id="PF08525">
    <property type="entry name" value="OapA_N"/>
    <property type="match status" value="1"/>
</dbReference>
<dbReference type="InterPro" id="IPR045834">
    <property type="entry name" value="Csd3_N2"/>
</dbReference>
<keyword evidence="4" id="KW-0479">Metal-binding</keyword>
<dbReference type="InterPro" id="IPR011055">
    <property type="entry name" value="Dup_hybrid_motif"/>
</dbReference>
<comment type="subcellular location">
    <subcellularLocation>
        <location evidence="2">Cell envelope</location>
    </subcellularLocation>
</comment>
<evidence type="ECO:0000259" key="9">
    <source>
        <dbReference type="Pfam" id="PF04225"/>
    </source>
</evidence>
<keyword evidence="13" id="KW-1185">Reference proteome</keyword>
<dbReference type="EMBL" id="PGCP01000032">
    <property type="protein sequence ID" value="PJC92058.1"/>
    <property type="molecule type" value="Genomic_DNA"/>
</dbReference>
<dbReference type="Gene3D" id="3.10.450.350">
    <property type="match status" value="2"/>
</dbReference>
<evidence type="ECO:0000256" key="7">
    <source>
        <dbReference type="ARBA" id="ARBA00023049"/>
    </source>
</evidence>
<name>A0A2M8H660_9GAMM</name>
<keyword evidence="5" id="KW-0378">Hydrolase</keyword>
<feature type="domain" description="Opacity-associated protein A LysM-like" evidence="9">
    <location>
        <begin position="75"/>
        <end position="151"/>
    </location>
</feature>
<dbReference type="Proteomes" id="UP000232060">
    <property type="component" value="Unassembled WGS sequence"/>
</dbReference>
<dbReference type="PANTHER" id="PTHR21666">
    <property type="entry name" value="PEPTIDASE-RELATED"/>
    <property type="match status" value="1"/>
</dbReference>